<dbReference type="SUPFAM" id="SSF109854">
    <property type="entry name" value="DinB/YfiT-like putative metalloenzymes"/>
    <property type="match status" value="1"/>
</dbReference>
<dbReference type="Gene3D" id="1.20.120.450">
    <property type="entry name" value="dinb family like domain"/>
    <property type="match status" value="1"/>
</dbReference>
<dbReference type="InterPro" id="IPR051128">
    <property type="entry name" value="EgtD_Methyltrsf_superfamily"/>
</dbReference>
<organism evidence="2 3">
    <name type="scientific">Candidatus Nitrospira neomarina</name>
    <dbReference type="NCBI Taxonomy" id="3020899"/>
    <lineage>
        <taxon>Bacteria</taxon>
        <taxon>Pseudomonadati</taxon>
        <taxon>Nitrospirota</taxon>
        <taxon>Nitrospiria</taxon>
        <taxon>Nitrospirales</taxon>
        <taxon>Nitrospiraceae</taxon>
        <taxon>Nitrospira</taxon>
    </lineage>
</organism>
<dbReference type="InterPro" id="IPR005532">
    <property type="entry name" value="SUMF_dom"/>
</dbReference>
<proteinExistence type="predicted"/>
<dbReference type="RefSeq" id="WP_312741571.1">
    <property type="nucleotide sequence ID" value="NZ_CP116968.1"/>
</dbReference>
<name>A0AA96K1E2_9BACT</name>
<evidence type="ECO:0000313" key="3">
    <source>
        <dbReference type="Proteomes" id="UP001302494"/>
    </source>
</evidence>
<dbReference type="Proteomes" id="UP001302494">
    <property type="component" value="Chromosome"/>
</dbReference>
<sequence>MSQSPQLQRELDSARSRTDKLFSFMRAEAMYERPIPERNRLIFYLGHLEAFDWNQIGRWTLGMPSFHESFDQLFEAGIDPSLGSFPVDQPSDWPTINEVYRYNARAREEVDRLLTSVPEWIVHMVVEHRLMHAETNAYLLHHLDPKHKNPPSDISPVSSFSISDETAKDEMIEVPEGIATLGMKPDEGFGWDNEFAQHEVAVPGFLISRYKVTNQQYLRFVQDGGEPSAFWVKRGDDWYMRTMFQEIPLPKSWPVYVTHRQAQAYANWVGMTLPTEAQFHRAAFGTPAGNERPFSWGDEASMVLQVNVDSQSWDSVPVTSQSYERNGFGVAQMVGNGWEWTSTLFHPFQGFSPLPTYPGYSARFFDQDHYVVKGGGPHTPSRLLRRSFRNWFRQSYPYAHIGFRCVQS</sequence>
<accession>A0AA96K1E2</accession>
<dbReference type="AlphaFoldDB" id="A0AA96K1E2"/>
<feature type="domain" description="Sulfatase-modifying factor enzyme-like" evidence="1">
    <location>
        <begin position="169"/>
        <end position="406"/>
    </location>
</feature>
<dbReference type="PANTHER" id="PTHR43397:SF1">
    <property type="entry name" value="ERGOTHIONEINE BIOSYNTHESIS PROTEIN 1"/>
    <property type="match status" value="1"/>
</dbReference>
<dbReference type="EMBL" id="CP116968">
    <property type="protein sequence ID" value="WNM60599.1"/>
    <property type="molecule type" value="Genomic_DNA"/>
</dbReference>
<dbReference type="InterPro" id="IPR016187">
    <property type="entry name" value="CTDL_fold"/>
</dbReference>
<dbReference type="InterPro" id="IPR034660">
    <property type="entry name" value="DinB/YfiT-like"/>
</dbReference>
<dbReference type="KEGG" id="nneo:PQG83_12610"/>
<dbReference type="Pfam" id="PF03781">
    <property type="entry name" value="FGE-sulfatase"/>
    <property type="match status" value="1"/>
</dbReference>
<dbReference type="Gene3D" id="3.90.1580.10">
    <property type="entry name" value="paralog of FGE (formylglycine-generating enzyme)"/>
    <property type="match status" value="1"/>
</dbReference>
<protein>
    <submittedName>
        <fullName evidence="2">SUMF1/EgtB/PvdO family nonheme iron enzyme</fullName>
    </submittedName>
</protein>
<keyword evidence="3" id="KW-1185">Reference proteome</keyword>
<dbReference type="InterPro" id="IPR042095">
    <property type="entry name" value="SUMF_sf"/>
</dbReference>
<gene>
    <name evidence="2" type="ORF">PQG83_12610</name>
</gene>
<evidence type="ECO:0000259" key="1">
    <source>
        <dbReference type="Pfam" id="PF03781"/>
    </source>
</evidence>
<dbReference type="PANTHER" id="PTHR43397">
    <property type="entry name" value="ERGOTHIONEINE BIOSYNTHESIS PROTEIN 1"/>
    <property type="match status" value="1"/>
</dbReference>
<reference evidence="2 3" key="1">
    <citation type="submission" date="2023-01" db="EMBL/GenBank/DDBJ databases">
        <title>Cultivation and genomic characterization of new, ubiquitous marine nitrite-oxidizing bacteria from the Nitrospirales.</title>
        <authorList>
            <person name="Mueller A.J."/>
            <person name="Daebeler A."/>
            <person name="Herbold C.W."/>
            <person name="Kirkegaard R.H."/>
            <person name="Daims H."/>
        </authorList>
    </citation>
    <scope>NUCLEOTIDE SEQUENCE [LARGE SCALE GENOMIC DNA]</scope>
    <source>
        <strain evidence="2 3">DK</strain>
    </source>
</reference>
<dbReference type="SUPFAM" id="SSF56436">
    <property type="entry name" value="C-type lectin-like"/>
    <property type="match status" value="1"/>
</dbReference>
<evidence type="ECO:0000313" key="2">
    <source>
        <dbReference type="EMBL" id="WNM60599.1"/>
    </source>
</evidence>